<accession>A0A319BZF4</accession>
<protein>
    <submittedName>
        <fullName evidence="1">Uncharacterized protein</fullName>
    </submittedName>
</protein>
<evidence type="ECO:0000313" key="2">
    <source>
        <dbReference type="Proteomes" id="UP000248340"/>
    </source>
</evidence>
<organism evidence="1 2">
    <name type="scientific">Aspergillus uvarum CBS 121591</name>
    <dbReference type="NCBI Taxonomy" id="1448315"/>
    <lineage>
        <taxon>Eukaryota</taxon>
        <taxon>Fungi</taxon>
        <taxon>Dikarya</taxon>
        <taxon>Ascomycota</taxon>
        <taxon>Pezizomycotina</taxon>
        <taxon>Eurotiomycetes</taxon>
        <taxon>Eurotiomycetidae</taxon>
        <taxon>Eurotiales</taxon>
        <taxon>Aspergillaceae</taxon>
        <taxon>Aspergillus</taxon>
        <taxon>Aspergillus subgen. Circumdati</taxon>
    </lineage>
</organism>
<dbReference type="RefSeq" id="XP_025487697.1">
    <property type="nucleotide sequence ID" value="XM_025636211.1"/>
</dbReference>
<name>A0A319BZF4_9EURO</name>
<proteinExistence type="predicted"/>
<dbReference type="GeneID" id="37138952"/>
<dbReference type="EMBL" id="KZ821740">
    <property type="protein sequence ID" value="PYH77497.1"/>
    <property type="molecule type" value="Genomic_DNA"/>
</dbReference>
<gene>
    <name evidence="1" type="ORF">BO82DRAFT_358159</name>
</gene>
<dbReference type="VEuPathDB" id="FungiDB:BO82DRAFT_358159"/>
<evidence type="ECO:0000313" key="1">
    <source>
        <dbReference type="EMBL" id="PYH77497.1"/>
    </source>
</evidence>
<dbReference type="OrthoDB" id="2935237at2759"/>
<reference evidence="1 2" key="1">
    <citation type="submission" date="2016-12" db="EMBL/GenBank/DDBJ databases">
        <title>The genomes of Aspergillus section Nigri reveals drivers in fungal speciation.</title>
        <authorList>
            <consortium name="DOE Joint Genome Institute"/>
            <person name="Vesth T.C."/>
            <person name="Nybo J."/>
            <person name="Theobald S."/>
            <person name="Brandl J."/>
            <person name="Frisvad J.C."/>
            <person name="Nielsen K.F."/>
            <person name="Lyhne E.K."/>
            <person name="Kogle M.E."/>
            <person name="Kuo A."/>
            <person name="Riley R."/>
            <person name="Clum A."/>
            <person name="Nolan M."/>
            <person name="Lipzen A."/>
            <person name="Salamov A."/>
            <person name="Henrissat B."/>
            <person name="Wiebenga A."/>
            <person name="De Vries R.P."/>
            <person name="Grigoriev I.V."/>
            <person name="Mortensen U.H."/>
            <person name="Andersen M.R."/>
            <person name="Baker S.E."/>
        </authorList>
    </citation>
    <scope>NUCLEOTIDE SEQUENCE [LARGE SCALE GENOMIC DNA]</scope>
    <source>
        <strain evidence="1 2">CBS 121591</strain>
    </source>
</reference>
<sequence length="152" mass="17850">MAELDWKFLRPASLEQVASTNTDGLLSEFEIEIRLSQRQIAESYVPPGRRINEALLTDKAFEPKVFTIRLERGSFLTQHDRTGDRQCGDTSRWAMRLVFDRSPYPQPEEWKEMTSSLQAHKTWKWNEFCSHQLHEQGLLTATWSKLREAFFS</sequence>
<dbReference type="AlphaFoldDB" id="A0A319BZF4"/>
<keyword evidence="2" id="KW-1185">Reference proteome</keyword>
<dbReference type="Proteomes" id="UP000248340">
    <property type="component" value="Unassembled WGS sequence"/>
</dbReference>